<keyword evidence="1" id="KW-1133">Transmembrane helix</keyword>
<evidence type="ECO:0000313" key="2">
    <source>
        <dbReference type="RefSeq" id="XP_042602389.1"/>
    </source>
</evidence>
<organism evidence="2">
    <name type="scientific">Cyprinus carpio</name>
    <name type="common">Common carp</name>
    <dbReference type="NCBI Taxonomy" id="7962"/>
    <lineage>
        <taxon>Eukaryota</taxon>
        <taxon>Metazoa</taxon>
        <taxon>Chordata</taxon>
        <taxon>Craniata</taxon>
        <taxon>Vertebrata</taxon>
        <taxon>Euteleostomi</taxon>
        <taxon>Actinopterygii</taxon>
        <taxon>Neopterygii</taxon>
        <taxon>Teleostei</taxon>
        <taxon>Ostariophysi</taxon>
        <taxon>Cypriniformes</taxon>
        <taxon>Cyprinidae</taxon>
        <taxon>Cyprininae</taxon>
        <taxon>Cyprinus</taxon>
    </lineage>
</organism>
<dbReference type="AlphaFoldDB" id="A0A9Q9XID6"/>
<dbReference type="RefSeq" id="XP_042602389.1">
    <property type="nucleotide sequence ID" value="XM_042746455.1"/>
</dbReference>
<keyword evidence="1" id="KW-0472">Membrane</keyword>
<gene>
    <name evidence="2" type="primary">LOC109091668</name>
</gene>
<proteinExistence type="predicted"/>
<reference evidence="2" key="1">
    <citation type="submission" date="2025-08" db="UniProtKB">
        <authorList>
            <consortium name="RefSeq"/>
        </authorList>
    </citation>
    <scope>IDENTIFICATION</scope>
    <source>
        <tissue evidence="2">Muscle</tissue>
    </source>
</reference>
<name>A0A9Q9XID6_CYPCA</name>
<dbReference type="Proteomes" id="UP001155660">
    <property type="component" value="Chromosome B20"/>
</dbReference>
<evidence type="ECO:0000256" key="1">
    <source>
        <dbReference type="SAM" id="Phobius"/>
    </source>
</evidence>
<dbReference type="OrthoDB" id="8933312at2759"/>
<protein>
    <submittedName>
        <fullName evidence="2">Uncharacterized protein LOC109091668</fullName>
    </submittedName>
</protein>
<dbReference type="GeneID" id="109091668"/>
<feature type="transmembrane region" description="Helical" evidence="1">
    <location>
        <begin position="252"/>
        <end position="279"/>
    </location>
</feature>
<dbReference type="KEGG" id="ccar:109091668"/>
<keyword evidence="1" id="KW-0812">Transmembrane</keyword>
<sequence>MCMCLFRGFRRGFSLVFKRSKDSCGSFTMFKCLNLLLLLLFCFVYQREILSAGNPLISVSGKKRGSVTLTCEHETNNIVQIKLITRSRDIDVCQTEECSGRVFKEGNCDVVIKNLSFSDAGKYFLHLYYNNDQTELERQIRTYQLHIHDEISVKTGEELKMSVLLSNADKVKTKSSGEWKEVWKRGHGVWSDRMIDDNDGNLIIKAFLDSDAGTYRVLDSEGEILITVTITAEENTVLHHSARQHWSWVEKLLFGFVTSVFFAYIVIIAVEFLLVFAGII</sequence>
<accession>A0A9Q9XID6</accession>